<dbReference type="GO" id="GO:0016020">
    <property type="term" value="C:membrane"/>
    <property type="evidence" value="ECO:0007669"/>
    <property type="project" value="InterPro"/>
</dbReference>
<keyword evidence="5" id="KW-0449">Lipoprotein</keyword>
<dbReference type="PROSITE" id="PS51257">
    <property type="entry name" value="PROKAR_LIPOPROTEIN"/>
    <property type="match status" value="1"/>
</dbReference>
<name>A0A931J315_9BURK</name>
<evidence type="ECO:0000256" key="2">
    <source>
        <dbReference type="ARBA" id="ARBA00022729"/>
    </source>
</evidence>
<gene>
    <name evidence="5" type="ORF">I7X39_03675</name>
</gene>
<evidence type="ECO:0000256" key="4">
    <source>
        <dbReference type="SAM" id="SignalP"/>
    </source>
</evidence>
<sequence length="248" mass="26752">MKARLQIAAVCVALSACAAPLPPGAQPHPKDPWEGFNRRVFAFNDVIDEAAVKPAARAYQEVVPEPARIAVSNFFGNLGDVWSAVNWLLQGEFRYSVEQGARFMFNSTLGLAGLIDLAGEAGLEKRSQNFAQTLGAWGVGRGPYLVLPLLGPSTVRDTAALPIDRLARSSVWFDGANSQLAATALELISVRASFLQAGELVEGIALDKYTFFREAYLQRANMKKRAKSAEDDEFEVVPSPSKPAASAP</sequence>
<dbReference type="EMBL" id="JAEDAK010000002">
    <property type="protein sequence ID" value="MBH9575997.1"/>
    <property type="molecule type" value="Genomic_DNA"/>
</dbReference>
<evidence type="ECO:0000256" key="3">
    <source>
        <dbReference type="SAM" id="MobiDB-lite"/>
    </source>
</evidence>
<dbReference type="Proteomes" id="UP000613266">
    <property type="component" value="Unassembled WGS sequence"/>
</dbReference>
<dbReference type="GO" id="GO:0120010">
    <property type="term" value="P:intermembrane phospholipid transfer"/>
    <property type="evidence" value="ECO:0007669"/>
    <property type="project" value="TreeGrafter"/>
</dbReference>
<protein>
    <submittedName>
        <fullName evidence="5">VacJ family lipoprotein</fullName>
    </submittedName>
</protein>
<accession>A0A931J315</accession>
<dbReference type="PANTHER" id="PTHR30035">
    <property type="entry name" value="LIPOPROTEIN VACJ-RELATED"/>
    <property type="match status" value="1"/>
</dbReference>
<evidence type="ECO:0000256" key="1">
    <source>
        <dbReference type="ARBA" id="ARBA00010634"/>
    </source>
</evidence>
<keyword evidence="2 4" id="KW-0732">Signal</keyword>
<reference evidence="5" key="1">
    <citation type="submission" date="2020-12" db="EMBL/GenBank/DDBJ databases">
        <title>The genome sequence of Inhella sp. 1Y17.</title>
        <authorList>
            <person name="Liu Y."/>
        </authorList>
    </citation>
    <scope>NUCLEOTIDE SEQUENCE</scope>
    <source>
        <strain evidence="5">1Y17</strain>
    </source>
</reference>
<evidence type="ECO:0000313" key="6">
    <source>
        <dbReference type="Proteomes" id="UP000613266"/>
    </source>
</evidence>
<proteinExistence type="inferred from homology"/>
<dbReference type="PANTHER" id="PTHR30035:SF3">
    <property type="entry name" value="INTERMEMBRANE PHOSPHOLIPID TRANSPORT SYSTEM LIPOPROTEIN MLAA"/>
    <property type="match status" value="1"/>
</dbReference>
<dbReference type="AlphaFoldDB" id="A0A931J315"/>
<keyword evidence="6" id="KW-1185">Reference proteome</keyword>
<dbReference type="Pfam" id="PF04333">
    <property type="entry name" value="MlaA"/>
    <property type="match status" value="1"/>
</dbReference>
<evidence type="ECO:0000313" key="5">
    <source>
        <dbReference type="EMBL" id="MBH9575997.1"/>
    </source>
</evidence>
<dbReference type="RefSeq" id="WP_198109613.1">
    <property type="nucleotide sequence ID" value="NZ_JAEDAK010000002.1"/>
</dbReference>
<comment type="similarity">
    <text evidence="1">Belongs to the MlaA family.</text>
</comment>
<feature type="region of interest" description="Disordered" evidence="3">
    <location>
        <begin position="226"/>
        <end position="248"/>
    </location>
</feature>
<feature type="chain" id="PRO_5036767915" evidence="4">
    <location>
        <begin position="19"/>
        <end position="248"/>
    </location>
</feature>
<dbReference type="InterPro" id="IPR007428">
    <property type="entry name" value="MlaA"/>
</dbReference>
<feature type="signal peptide" evidence="4">
    <location>
        <begin position="1"/>
        <end position="18"/>
    </location>
</feature>
<organism evidence="5 6">
    <name type="scientific">Inhella proteolytica</name>
    <dbReference type="NCBI Taxonomy" id="2795029"/>
    <lineage>
        <taxon>Bacteria</taxon>
        <taxon>Pseudomonadati</taxon>
        <taxon>Pseudomonadota</taxon>
        <taxon>Betaproteobacteria</taxon>
        <taxon>Burkholderiales</taxon>
        <taxon>Sphaerotilaceae</taxon>
        <taxon>Inhella</taxon>
    </lineage>
</organism>
<dbReference type="PRINTS" id="PR01805">
    <property type="entry name" value="VACJLIPOPROT"/>
</dbReference>
<comment type="caution">
    <text evidence="5">The sequence shown here is derived from an EMBL/GenBank/DDBJ whole genome shotgun (WGS) entry which is preliminary data.</text>
</comment>
<feature type="compositionally biased region" description="Low complexity" evidence="3">
    <location>
        <begin position="238"/>
        <end position="248"/>
    </location>
</feature>